<keyword evidence="3" id="KW-1185">Reference proteome</keyword>
<sequence>MHVDACRRSDLDKQFSDTERPRGLNRSRRFDVNNAISALHREDTVFLTRQCFP</sequence>
<dbReference type="HOGENOM" id="CLU_3070262_0_0_1"/>
<dbReference type="Proteomes" id="UP000054485">
    <property type="component" value="Unassembled WGS sequence"/>
</dbReference>
<dbReference type="AlphaFoldDB" id="A0A0C9ZFW8"/>
<reference evidence="3" key="2">
    <citation type="submission" date="2015-01" db="EMBL/GenBank/DDBJ databases">
        <title>Evolutionary Origins and Diversification of the Mycorrhizal Mutualists.</title>
        <authorList>
            <consortium name="DOE Joint Genome Institute"/>
            <consortium name="Mycorrhizal Genomics Consortium"/>
            <person name="Kohler A."/>
            <person name="Kuo A."/>
            <person name="Nagy L.G."/>
            <person name="Floudas D."/>
            <person name="Copeland A."/>
            <person name="Barry K.W."/>
            <person name="Cichocki N."/>
            <person name="Veneault-Fourrey C."/>
            <person name="LaButti K."/>
            <person name="Lindquist E.A."/>
            <person name="Lipzen A."/>
            <person name="Lundell T."/>
            <person name="Morin E."/>
            <person name="Murat C."/>
            <person name="Riley R."/>
            <person name="Ohm R."/>
            <person name="Sun H."/>
            <person name="Tunlid A."/>
            <person name="Henrissat B."/>
            <person name="Grigoriev I.V."/>
            <person name="Hibbett D.S."/>
            <person name="Martin F."/>
        </authorList>
    </citation>
    <scope>NUCLEOTIDE SEQUENCE [LARGE SCALE GENOMIC DNA]</scope>
    <source>
        <strain evidence="3">UH-Slu-Lm8-n1</strain>
    </source>
</reference>
<gene>
    <name evidence="2" type="ORF">CY34DRAFT_811387</name>
</gene>
<evidence type="ECO:0000313" key="2">
    <source>
        <dbReference type="EMBL" id="KIK36335.1"/>
    </source>
</evidence>
<evidence type="ECO:0000313" key="3">
    <source>
        <dbReference type="Proteomes" id="UP000054485"/>
    </source>
</evidence>
<proteinExistence type="predicted"/>
<feature type="region of interest" description="Disordered" evidence="1">
    <location>
        <begin position="1"/>
        <end position="24"/>
    </location>
</feature>
<feature type="compositionally biased region" description="Basic and acidic residues" evidence="1">
    <location>
        <begin position="1"/>
        <end position="22"/>
    </location>
</feature>
<name>A0A0C9ZFW8_9AGAM</name>
<organism evidence="2 3">
    <name type="scientific">Suillus luteus UH-Slu-Lm8-n1</name>
    <dbReference type="NCBI Taxonomy" id="930992"/>
    <lineage>
        <taxon>Eukaryota</taxon>
        <taxon>Fungi</taxon>
        <taxon>Dikarya</taxon>
        <taxon>Basidiomycota</taxon>
        <taxon>Agaricomycotina</taxon>
        <taxon>Agaricomycetes</taxon>
        <taxon>Agaricomycetidae</taxon>
        <taxon>Boletales</taxon>
        <taxon>Suillineae</taxon>
        <taxon>Suillaceae</taxon>
        <taxon>Suillus</taxon>
    </lineage>
</organism>
<protein>
    <submittedName>
        <fullName evidence="2">Uncharacterized protein</fullName>
    </submittedName>
</protein>
<dbReference type="EMBL" id="KN835538">
    <property type="protein sequence ID" value="KIK36335.1"/>
    <property type="molecule type" value="Genomic_DNA"/>
</dbReference>
<accession>A0A0C9ZFW8</accession>
<evidence type="ECO:0000256" key="1">
    <source>
        <dbReference type="SAM" id="MobiDB-lite"/>
    </source>
</evidence>
<dbReference type="InParanoid" id="A0A0C9ZFW8"/>
<reference evidence="2 3" key="1">
    <citation type="submission" date="2014-04" db="EMBL/GenBank/DDBJ databases">
        <authorList>
            <consortium name="DOE Joint Genome Institute"/>
            <person name="Kuo A."/>
            <person name="Ruytinx J."/>
            <person name="Rineau F."/>
            <person name="Colpaert J."/>
            <person name="Kohler A."/>
            <person name="Nagy L.G."/>
            <person name="Floudas D."/>
            <person name="Copeland A."/>
            <person name="Barry K.W."/>
            <person name="Cichocki N."/>
            <person name="Veneault-Fourrey C."/>
            <person name="LaButti K."/>
            <person name="Lindquist E.A."/>
            <person name="Lipzen A."/>
            <person name="Lundell T."/>
            <person name="Morin E."/>
            <person name="Murat C."/>
            <person name="Sun H."/>
            <person name="Tunlid A."/>
            <person name="Henrissat B."/>
            <person name="Grigoriev I.V."/>
            <person name="Hibbett D.S."/>
            <person name="Martin F."/>
            <person name="Nordberg H.P."/>
            <person name="Cantor M.N."/>
            <person name="Hua S.X."/>
        </authorList>
    </citation>
    <scope>NUCLEOTIDE SEQUENCE [LARGE SCALE GENOMIC DNA]</scope>
    <source>
        <strain evidence="2 3">UH-Slu-Lm8-n1</strain>
    </source>
</reference>